<dbReference type="OrthoDB" id="410477at2759"/>
<proteinExistence type="predicted"/>
<keyword evidence="1" id="KW-0812">Transmembrane</keyword>
<evidence type="ECO:0000313" key="3">
    <source>
        <dbReference type="EMBL" id="OWY92691.1"/>
    </source>
</evidence>
<organism evidence="3 4">
    <name type="scientific">Phytophthora megakarya</name>
    <dbReference type="NCBI Taxonomy" id="4795"/>
    <lineage>
        <taxon>Eukaryota</taxon>
        <taxon>Sar</taxon>
        <taxon>Stramenopiles</taxon>
        <taxon>Oomycota</taxon>
        <taxon>Peronosporomycetes</taxon>
        <taxon>Peronosporales</taxon>
        <taxon>Peronosporaceae</taxon>
        <taxon>Phytophthora</taxon>
    </lineage>
</organism>
<accession>A0A225UIB2</accession>
<keyword evidence="1" id="KW-1133">Transmembrane helix</keyword>
<dbReference type="EMBL" id="NBNE01017528">
    <property type="protein sequence ID" value="OWY92691.1"/>
    <property type="molecule type" value="Genomic_DNA"/>
</dbReference>
<sequence>MKFPFTFTWAAVAIAQSTHALKSKVSSKSELNGWYSCSDHTFSDQGSSNGQLAECAIYKAPFDFQLLPIRKLRLMCGFFKVVLVTLLVLWKRRW</sequence>
<evidence type="ECO:0000313" key="4">
    <source>
        <dbReference type="Proteomes" id="UP000198211"/>
    </source>
</evidence>
<feature type="signal peptide" evidence="2">
    <location>
        <begin position="1"/>
        <end position="20"/>
    </location>
</feature>
<evidence type="ECO:0000256" key="1">
    <source>
        <dbReference type="SAM" id="Phobius"/>
    </source>
</evidence>
<protein>
    <submittedName>
        <fullName evidence="3">Uncharacterized protein</fullName>
    </submittedName>
</protein>
<evidence type="ECO:0000256" key="2">
    <source>
        <dbReference type="SAM" id="SignalP"/>
    </source>
</evidence>
<keyword evidence="4" id="KW-1185">Reference proteome</keyword>
<feature type="chain" id="PRO_5013279659" evidence="2">
    <location>
        <begin position="21"/>
        <end position="94"/>
    </location>
</feature>
<dbReference type="Proteomes" id="UP000198211">
    <property type="component" value="Unassembled WGS sequence"/>
</dbReference>
<keyword evidence="1" id="KW-0472">Membrane</keyword>
<dbReference type="AlphaFoldDB" id="A0A225UIB2"/>
<keyword evidence="2" id="KW-0732">Signal</keyword>
<reference evidence="4" key="1">
    <citation type="submission" date="2017-03" db="EMBL/GenBank/DDBJ databases">
        <title>Phytopthora megakarya and P. palmivora, two closely related causual agents of cacao black pod achieved similar genome size and gene model numbers by different mechanisms.</title>
        <authorList>
            <person name="Ali S."/>
            <person name="Shao J."/>
            <person name="Larry D.J."/>
            <person name="Kronmiller B."/>
            <person name="Shen D."/>
            <person name="Strem M.D."/>
            <person name="Melnick R.L."/>
            <person name="Guiltinan M.J."/>
            <person name="Tyler B.M."/>
            <person name="Meinhardt L.W."/>
            <person name="Bailey B.A."/>
        </authorList>
    </citation>
    <scope>NUCLEOTIDE SEQUENCE [LARGE SCALE GENOMIC DNA]</scope>
    <source>
        <strain evidence="4">zdho120</strain>
    </source>
</reference>
<name>A0A225UIB2_9STRA</name>
<feature type="transmembrane region" description="Helical" evidence="1">
    <location>
        <begin position="72"/>
        <end position="90"/>
    </location>
</feature>
<comment type="caution">
    <text evidence="3">The sequence shown here is derived from an EMBL/GenBank/DDBJ whole genome shotgun (WGS) entry which is preliminary data.</text>
</comment>
<gene>
    <name evidence="3" type="ORF">PHMEG_00038198</name>
</gene>